<proteinExistence type="predicted"/>
<gene>
    <name evidence="3" type="ORF">GTQ45_14910</name>
</gene>
<reference evidence="3 4" key="1">
    <citation type="journal article" date="2016" name="Int. J. Syst. Evol. Microbiol.">
        <title>Pyruvatibacter mobilis gen. nov., sp. nov., a marine bacterium from the culture broth of Picochlorum sp. 122.</title>
        <authorList>
            <person name="Wang G."/>
            <person name="Tang M."/>
            <person name="Wu H."/>
            <person name="Dai S."/>
            <person name="Li T."/>
            <person name="Chen C."/>
            <person name="He H."/>
            <person name="Fan J."/>
            <person name="Xiang W."/>
            <person name="Li X."/>
        </authorList>
    </citation>
    <scope>NUCLEOTIDE SEQUENCE [LARGE SCALE GENOMIC DNA]</scope>
    <source>
        <strain evidence="3 4">GYP-11</strain>
    </source>
</reference>
<dbReference type="InterPro" id="IPR039422">
    <property type="entry name" value="MarR/SlyA-like"/>
</dbReference>
<dbReference type="SMART" id="SM00347">
    <property type="entry name" value="HTH_MARR"/>
    <property type="match status" value="1"/>
</dbReference>
<dbReference type="GO" id="GO:0003700">
    <property type="term" value="F:DNA-binding transcription factor activity"/>
    <property type="evidence" value="ECO:0007669"/>
    <property type="project" value="InterPro"/>
</dbReference>
<protein>
    <submittedName>
        <fullName evidence="3">MarR family transcriptional regulator</fullName>
    </submittedName>
</protein>
<feature type="domain" description="HTH marR-type" evidence="2">
    <location>
        <begin position="25"/>
        <end position="160"/>
    </location>
</feature>
<dbReference type="PROSITE" id="PS50995">
    <property type="entry name" value="HTH_MARR_2"/>
    <property type="match status" value="1"/>
</dbReference>
<dbReference type="GO" id="GO:0006950">
    <property type="term" value="P:response to stress"/>
    <property type="evidence" value="ECO:0007669"/>
    <property type="project" value="TreeGrafter"/>
</dbReference>
<dbReference type="RefSeq" id="WP_160589006.1">
    <property type="nucleotide sequence ID" value="NZ_BMHN01000001.1"/>
</dbReference>
<evidence type="ECO:0000313" key="3">
    <source>
        <dbReference type="EMBL" id="NBG97026.1"/>
    </source>
</evidence>
<dbReference type="AlphaFoldDB" id="A0A845QG93"/>
<dbReference type="SUPFAM" id="SSF46785">
    <property type="entry name" value="Winged helix' DNA-binding domain"/>
    <property type="match status" value="1"/>
</dbReference>
<dbReference type="OrthoDB" id="9799368at2"/>
<dbReference type="GeneID" id="300653927"/>
<accession>A0A845QG93</accession>
<organism evidence="3 4">
    <name type="scientific">Pyruvatibacter mobilis</name>
    <dbReference type="NCBI Taxonomy" id="1712261"/>
    <lineage>
        <taxon>Bacteria</taxon>
        <taxon>Pseudomonadati</taxon>
        <taxon>Pseudomonadota</taxon>
        <taxon>Alphaproteobacteria</taxon>
        <taxon>Hyphomicrobiales</taxon>
        <taxon>Parvibaculaceae</taxon>
        <taxon>Pyruvatibacter</taxon>
    </lineage>
</organism>
<dbReference type="PANTHER" id="PTHR33164">
    <property type="entry name" value="TRANSCRIPTIONAL REGULATOR, MARR FAMILY"/>
    <property type="match status" value="1"/>
</dbReference>
<dbReference type="EMBL" id="WXYQ01000013">
    <property type="protein sequence ID" value="NBG97026.1"/>
    <property type="molecule type" value="Genomic_DNA"/>
</dbReference>
<evidence type="ECO:0000256" key="1">
    <source>
        <dbReference type="SAM" id="MobiDB-lite"/>
    </source>
</evidence>
<sequence>MADINSFTAPPAESPSAPCPDEETEARVIEAMELLFFAYRDFVGDPDAILERQGFGRAHHRVLHFVGRNPGITVQNLLAILGITKQSLARVLRQLVEDGQVEQRTGAQDRRERHLHLTQKGIDLWDQLRAPQRARLLRAFEAAGPDAEEAWRKVMEAMLDRASRNELHPGADHLPAQEKDAGQ</sequence>
<dbReference type="Proteomes" id="UP000470384">
    <property type="component" value="Unassembled WGS sequence"/>
</dbReference>
<dbReference type="Pfam" id="PF12802">
    <property type="entry name" value="MarR_2"/>
    <property type="match status" value="1"/>
</dbReference>
<dbReference type="PANTHER" id="PTHR33164:SF44">
    <property type="entry name" value="TRANSCRIPTIONAL REGULATORY PROTEIN"/>
    <property type="match status" value="1"/>
</dbReference>
<evidence type="ECO:0000259" key="2">
    <source>
        <dbReference type="PROSITE" id="PS50995"/>
    </source>
</evidence>
<name>A0A845QG93_9HYPH</name>
<dbReference type="Gene3D" id="1.10.10.10">
    <property type="entry name" value="Winged helix-like DNA-binding domain superfamily/Winged helix DNA-binding domain"/>
    <property type="match status" value="1"/>
</dbReference>
<feature type="region of interest" description="Disordered" evidence="1">
    <location>
        <begin position="1"/>
        <end position="22"/>
    </location>
</feature>
<dbReference type="PRINTS" id="PR00598">
    <property type="entry name" value="HTHMARR"/>
</dbReference>
<dbReference type="InterPro" id="IPR036390">
    <property type="entry name" value="WH_DNA-bd_sf"/>
</dbReference>
<keyword evidence="4" id="KW-1185">Reference proteome</keyword>
<comment type="caution">
    <text evidence="3">The sequence shown here is derived from an EMBL/GenBank/DDBJ whole genome shotgun (WGS) entry which is preliminary data.</text>
</comment>
<evidence type="ECO:0000313" key="4">
    <source>
        <dbReference type="Proteomes" id="UP000470384"/>
    </source>
</evidence>
<dbReference type="InterPro" id="IPR036388">
    <property type="entry name" value="WH-like_DNA-bd_sf"/>
</dbReference>
<dbReference type="InterPro" id="IPR000835">
    <property type="entry name" value="HTH_MarR-typ"/>
</dbReference>
<feature type="region of interest" description="Disordered" evidence="1">
    <location>
        <begin position="162"/>
        <end position="183"/>
    </location>
</feature>